<keyword evidence="4 5" id="KW-0472">Membrane</keyword>
<dbReference type="Pfam" id="PF10502">
    <property type="entry name" value="Peptidase_S26"/>
    <property type="match status" value="1"/>
</dbReference>
<dbReference type="PANTHER" id="PTHR10806">
    <property type="entry name" value="SIGNAL PEPTIDASE COMPLEX CATALYTIC SUBUNIT SEC11"/>
    <property type="match status" value="1"/>
</dbReference>
<protein>
    <submittedName>
        <fullName evidence="7">Peptidase S24-like protein</fullName>
    </submittedName>
</protein>
<evidence type="ECO:0000256" key="5">
    <source>
        <dbReference type="SAM" id="Phobius"/>
    </source>
</evidence>
<reference evidence="7 8" key="1">
    <citation type="submission" date="2015-09" db="EMBL/GenBank/DDBJ databases">
        <title>A metagenomics-based metabolic model of nitrate-dependent anaerobic oxidation of methane by Methanoperedens-like archaea.</title>
        <authorList>
            <person name="Arshad A."/>
            <person name="Speth D.R."/>
            <person name="De Graaf R.M."/>
            <person name="Op Den Camp H.J."/>
            <person name="Jetten M.S."/>
            <person name="Welte C.U."/>
        </authorList>
    </citation>
    <scope>NUCLEOTIDE SEQUENCE [LARGE SCALE GENOMIC DNA]</scope>
</reference>
<dbReference type="NCBIfam" id="TIGR02228">
    <property type="entry name" value="sigpep_I_arch"/>
    <property type="match status" value="1"/>
</dbReference>
<dbReference type="Gene3D" id="2.10.109.10">
    <property type="entry name" value="Umud Fragment, subunit A"/>
    <property type="match status" value="1"/>
</dbReference>
<proteinExistence type="predicted"/>
<evidence type="ECO:0000259" key="6">
    <source>
        <dbReference type="Pfam" id="PF10502"/>
    </source>
</evidence>
<dbReference type="InterPro" id="IPR001733">
    <property type="entry name" value="Peptidase_S26B"/>
</dbReference>
<feature type="transmembrane region" description="Helical" evidence="5">
    <location>
        <begin position="206"/>
        <end position="231"/>
    </location>
</feature>
<dbReference type="EMBL" id="LKCM01000416">
    <property type="protein sequence ID" value="KPQ41181.1"/>
    <property type="molecule type" value="Genomic_DNA"/>
</dbReference>
<dbReference type="GO" id="GO:0004252">
    <property type="term" value="F:serine-type endopeptidase activity"/>
    <property type="evidence" value="ECO:0007669"/>
    <property type="project" value="InterPro"/>
</dbReference>
<evidence type="ECO:0000256" key="2">
    <source>
        <dbReference type="ARBA" id="ARBA00022692"/>
    </source>
</evidence>
<feature type="transmembrane region" description="Helical" evidence="5">
    <location>
        <begin position="6"/>
        <end position="22"/>
    </location>
</feature>
<dbReference type="InterPro" id="IPR036286">
    <property type="entry name" value="LexA/Signal_pep-like_sf"/>
</dbReference>
<evidence type="ECO:0000256" key="3">
    <source>
        <dbReference type="ARBA" id="ARBA00022989"/>
    </source>
</evidence>
<evidence type="ECO:0000313" key="7">
    <source>
        <dbReference type="EMBL" id="KPQ41181.1"/>
    </source>
</evidence>
<dbReference type="Proteomes" id="UP000050360">
    <property type="component" value="Unassembled WGS sequence"/>
</dbReference>
<dbReference type="AlphaFoldDB" id="A0A0P8A438"/>
<dbReference type="InterPro" id="IPR019533">
    <property type="entry name" value="Peptidase_S26"/>
</dbReference>
<comment type="caution">
    <text evidence="7">The sequence shown here is derived from an EMBL/GenBank/DDBJ whole genome shotgun (WGS) entry which is preliminary data.</text>
</comment>
<keyword evidence="3 5" id="KW-1133">Transmembrane helix</keyword>
<dbReference type="PANTHER" id="PTHR10806:SF6">
    <property type="entry name" value="SIGNAL PEPTIDASE COMPLEX CATALYTIC SUBUNIT SEC11"/>
    <property type="match status" value="1"/>
</dbReference>
<organism evidence="7 8">
    <name type="scientific">Candidatus Methanoperedens nitratireducens</name>
    <dbReference type="NCBI Taxonomy" id="1392998"/>
    <lineage>
        <taxon>Archaea</taxon>
        <taxon>Methanobacteriati</taxon>
        <taxon>Methanobacteriota</taxon>
        <taxon>Stenosarchaea group</taxon>
        <taxon>Methanomicrobia</taxon>
        <taxon>Methanosarcinales</taxon>
        <taxon>ANME-2 cluster</taxon>
        <taxon>Candidatus Methanoperedentaceae</taxon>
        <taxon>Candidatus Methanoperedens</taxon>
    </lineage>
</organism>
<comment type="subcellular location">
    <subcellularLocation>
        <location evidence="1">Membrane</location>
    </subcellularLocation>
</comment>
<dbReference type="SUPFAM" id="SSF51306">
    <property type="entry name" value="LexA/Signal peptidase"/>
    <property type="match status" value="1"/>
</dbReference>
<gene>
    <name evidence="7" type="ORF">MPEBLZ_04273</name>
</gene>
<feature type="transmembrane region" description="Helical" evidence="5">
    <location>
        <begin position="70"/>
        <end position="94"/>
    </location>
</feature>
<evidence type="ECO:0000256" key="4">
    <source>
        <dbReference type="ARBA" id="ARBA00023136"/>
    </source>
</evidence>
<keyword evidence="2 5" id="KW-0812">Transmembrane</keyword>
<dbReference type="GO" id="GO:0016020">
    <property type="term" value="C:membrane"/>
    <property type="evidence" value="ECO:0007669"/>
    <property type="project" value="UniProtKB-SubCell"/>
</dbReference>
<dbReference type="GO" id="GO:0006465">
    <property type="term" value="P:signal peptide processing"/>
    <property type="evidence" value="ECO:0007669"/>
    <property type="project" value="InterPro"/>
</dbReference>
<accession>A0A0P8A438</accession>
<feature type="domain" description="Peptidase S26" evidence="6">
    <location>
        <begin position="72"/>
        <end position="138"/>
    </location>
</feature>
<name>A0A0P8A438_9EURY</name>
<evidence type="ECO:0000256" key="1">
    <source>
        <dbReference type="ARBA" id="ARBA00004370"/>
    </source>
</evidence>
<evidence type="ECO:0000313" key="8">
    <source>
        <dbReference type="Proteomes" id="UP000050360"/>
    </source>
</evidence>
<sequence length="241" mass="28420">MYISLNDILFLLILLVFLIMVYRRIIYSINSFEPIIQTFKTFDRKHRINAYIKQINQRPEESQKVIFKELFIFTIALIIMFLFASKAIFFTAVVSGSMYPTFNKDDLVLMQNIDRTYKPGDIIMFERPDTSYPIVHRISLITDKGINTAGDATGQIDWWELEKENISGKAIMIQKKPVVIKEYGKFFIIDERSQNFGPLGKDYGRYFLFFQVIKIYGYVIAVFSLFLYIVMTLKQKPWQSR</sequence>
<dbReference type="CDD" id="cd06530">
    <property type="entry name" value="S26_SPase_I"/>
    <property type="match status" value="1"/>
</dbReference>